<comment type="caution">
    <text evidence="2">The sequence shown here is derived from an EMBL/GenBank/DDBJ whole genome shotgun (WGS) entry which is preliminary data.</text>
</comment>
<evidence type="ECO:0000313" key="3">
    <source>
        <dbReference type="Proteomes" id="UP000028006"/>
    </source>
</evidence>
<dbReference type="Proteomes" id="UP000028006">
    <property type="component" value="Unassembled WGS sequence"/>
</dbReference>
<protein>
    <submittedName>
        <fullName evidence="2">Uncharacterized protein</fullName>
    </submittedName>
</protein>
<accession>A0A081NB44</accession>
<sequence length="151" mass="16558">MEQALENLDALEQITPDEQEAETLLAEVEQSEQAQQQANAEDVAAQQGAVMAVSMVETLVKMRWSFVQIDDGIRGQVIEKAVPVCKKYGSDFPDWLKPFREEIELGMVVAAAGFGIWSQIKAHEAAQQSPQETEQGAGDEAETGESEYSTP</sequence>
<dbReference type="AlphaFoldDB" id="A0A081NB44"/>
<reference evidence="2 3" key="1">
    <citation type="submission" date="2014-06" db="EMBL/GenBank/DDBJ databases">
        <title>Whole Genome Sequences of Three Symbiotic Endozoicomonas Bacteria.</title>
        <authorList>
            <person name="Neave M.J."/>
            <person name="Apprill A."/>
            <person name="Voolstra C.R."/>
        </authorList>
    </citation>
    <scope>NUCLEOTIDE SEQUENCE [LARGE SCALE GENOMIC DNA]</scope>
    <source>
        <strain evidence="2 3">LMG 24815</strain>
    </source>
</reference>
<evidence type="ECO:0000313" key="2">
    <source>
        <dbReference type="EMBL" id="KEQ15667.1"/>
    </source>
</evidence>
<dbReference type="RefSeq" id="WP_034872957.1">
    <property type="nucleotide sequence ID" value="NZ_JOKG01000001.1"/>
</dbReference>
<name>A0A081NB44_9GAMM</name>
<organism evidence="2 3">
    <name type="scientific">Endozoicomonas montiporae</name>
    <dbReference type="NCBI Taxonomy" id="1027273"/>
    <lineage>
        <taxon>Bacteria</taxon>
        <taxon>Pseudomonadati</taxon>
        <taxon>Pseudomonadota</taxon>
        <taxon>Gammaproteobacteria</taxon>
        <taxon>Oceanospirillales</taxon>
        <taxon>Endozoicomonadaceae</taxon>
        <taxon>Endozoicomonas</taxon>
    </lineage>
</organism>
<dbReference type="EMBL" id="JOKG01000001">
    <property type="protein sequence ID" value="KEQ15667.1"/>
    <property type="molecule type" value="Genomic_DNA"/>
</dbReference>
<gene>
    <name evidence="2" type="ORF">GZ77_03560</name>
</gene>
<proteinExistence type="predicted"/>
<feature type="region of interest" description="Disordered" evidence="1">
    <location>
        <begin position="122"/>
        <end position="151"/>
    </location>
</feature>
<keyword evidence="3" id="KW-1185">Reference proteome</keyword>
<evidence type="ECO:0000256" key="1">
    <source>
        <dbReference type="SAM" id="MobiDB-lite"/>
    </source>
</evidence>